<dbReference type="PANTHER" id="PTHR35793">
    <property type="entry name" value="INNER MEMBRANE PROTEIN YJIG"/>
    <property type="match status" value="1"/>
</dbReference>
<keyword evidence="1" id="KW-0812">Transmembrane</keyword>
<dbReference type="OrthoDB" id="9805623at2"/>
<proteinExistence type="predicted"/>
<evidence type="ECO:0000313" key="4">
    <source>
        <dbReference type="Proteomes" id="UP000032544"/>
    </source>
</evidence>
<sequence length="410" mass="44429">MALNYLFIFFFVIAFIIALVKLVFMGDTQVFTDMVQATFDMAKTGFEISLGLTGVLTLWMGIMKIGEKGGIVHVFSKVIGPFFNKLFPELGKEHPAHGSILMNIAANMLNLDNAATPMGLQAMKEMQETNPNKKTASNAQIMFLVLNTSGLTLLPISIMVYRAQLGAVNPSDIFIPILLATYFSTIAGLISVALYQKINLLDKTILAYLGGLTAIIVGIIWYFSTLDKDAITQVSNVASNFILFTVIVAFILMALFRKVNVYEAFIEGAKDGFKTAVKIIPYLVAILVAIGVFRASGAMDWLVAGVTWCFEQMGVNADFTPALPTALMKPLSGSGARGMMVDAMTTYGADSFVGRVASTVQGATDTTFYILAVYFGAVGIKNTRYAVVCGLIADFVGIIASILLAYLFFY</sequence>
<keyword evidence="4" id="KW-1185">Reference proteome</keyword>
<feature type="transmembrane region" description="Helical" evidence="1">
    <location>
        <begin position="237"/>
        <end position="256"/>
    </location>
</feature>
<evidence type="ECO:0000313" key="3">
    <source>
        <dbReference type="EMBL" id="KJF45415.1"/>
    </source>
</evidence>
<dbReference type="InterPro" id="IPR011642">
    <property type="entry name" value="Gate_dom"/>
</dbReference>
<feature type="transmembrane region" description="Helical" evidence="1">
    <location>
        <begin position="173"/>
        <end position="194"/>
    </location>
</feature>
<evidence type="ECO:0000259" key="2">
    <source>
        <dbReference type="Pfam" id="PF07670"/>
    </source>
</evidence>
<feature type="transmembrane region" description="Helical" evidence="1">
    <location>
        <begin position="141"/>
        <end position="161"/>
    </location>
</feature>
<dbReference type="RefSeq" id="WP_045027619.1">
    <property type="nucleotide sequence ID" value="NZ_JRHC01000001.1"/>
</dbReference>
<accession>A0A0D8JES8</accession>
<comment type="caution">
    <text evidence="3">The sequence shown here is derived from an EMBL/GenBank/DDBJ whole genome shotgun (WGS) entry which is preliminary data.</text>
</comment>
<dbReference type="InterPro" id="IPR052549">
    <property type="entry name" value="SpmB"/>
</dbReference>
<dbReference type="InterPro" id="IPR011415">
    <property type="entry name" value="SpmA_SpmB"/>
</dbReference>
<protein>
    <submittedName>
        <fullName evidence="3">Membrane protein</fullName>
    </submittedName>
</protein>
<feature type="transmembrane region" description="Helical" evidence="1">
    <location>
        <begin position="385"/>
        <end position="409"/>
    </location>
</feature>
<dbReference type="Pfam" id="PF07670">
    <property type="entry name" value="Gate"/>
    <property type="match status" value="2"/>
</dbReference>
<dbReference type="Proteomes" id="UP000032544">
    <property type="component" value="Unassembled WGS sequence"/>
</dbReference>
<organism evidence="3 4">
    <name type="scientific">Draconibacterium sediminis</name>
    <dbReference type="NCBI Taxonomy" id="1544798"/>
    <lineage>
        <taxon>Bacteria</taxon>
        <taxon>Pseudomonadati</taxon>
        <taxon>Bacteroidota</taxon>
        <taxon>Bacteroidia</taxon>
        <taxon>Marinilabiliales</taxon>
        <taxon>Prolixibacteraceae</taxon>
        <taxon>Draconibacterium</taxon>
    </lineage>
</organism>
<dbReference type="STRING" id="1544798.LH29_08635"/>
<gene>
    <name evidence="3" type="ORF">LH29_08635</name>
</gene>
<dbReference type="GO" id="GO:0005886">
    <property type="term" value="C:plasma membrane"/>
    <property type="evidence" value="ECO:0007669"/>
    <property type="project" value="TreeGrafter"/>
</dbReference>
<dbReference type="EMBL" id="JRHC01000001">
    <property type="protein sequence ID" value="KJF45415.1"/>
    <property type="molecule type" value="Genomic_DNA"/>
</dbReference>
<feature type="transmembrane region" description="Helical" evidence="1">
    <location>
        <begin position="6"/>
        <end position="24"/>
    </location>
</feature>
<feature type="transmembrane region" description="Helical" evidence="1">
    <location>
        <begin position="276"/>
        <end position="295"/>
    </location>
</feature>
<dbReference type="PANTHER" id="PTHR35793:SF2">
    <property type="entry name" value="INNER MEMBRANE PROTEIN YJIG"/>
    <property type="match status" value="1"/>
</dbReference>
<dbReference type="PATRIC" id="fig|1544798.3.peg.1736"/>
<evidence type="ECO:0000256" key="1">
    <source>
        <dbReference type="SAM" id="Phobius"/>
    </source>
</evidence>
<dbReference type="AlphaFoldDB" id="A0A0D8JES8"/>
<feature type="domain" description="Nucleoside transporter/FeoB GTPase Gate" evidence="2">
    <location>
        <begin position="51"/>
        <end position="158"/>
    </location>
</feature>
<reference evidence="3 4" key="1">
    <citation type="submission" date="2014-09" db="EMBL/GenBank/DDBJ databases">
        <title>Draft Genome Sequence of Draconibacterium sp. JN14CK-3.</title>
        <authorList>
            <person name="Dong C."/>
            <person name="Lai Q."/>
            <person name="Shao Z."/>
        </authorList>
    </citation>
    <scope>NUCLEOTIDE SEQUENCE [LARGE SCALE GENOMIC DNA]</scope>
    <source>
        <strain evidence="3 4">JN14CK-3</strain>
    </source>
</reference>
<dbReference type="PIRSF" id="PIRSF036542">
    <property type="entry name" value="SpmA_SpmB"/>
    <property type="match status" value="1"/>
</dbReference>
<keyword evidence="1" id="KW-0472">Membrane</keyword>
<name>A0A0D8JES8_9BACT</name>
<feature type="transmembrane region" description="Helical" evidence="1">
    <location>
        <begin position="206"/>
        <end position="225"/>
    </location>
</feature>
<feature type="domain" description="Nucleoside transporter/FeoB GTPase Gate" evidence="2">
    <location>
        <begin position="277"/>
        <end position="381"/>
    </location>
</feature>
<keyword evidence="1" id="KW-1133">Transmembrane helix</keyword>